<dbReference type="EMBL" id="JAXCGZ010000288">
    <property type="protein sequence ID" value="KAK7086227.1"/>
    <property type="molecule type" value="Genomic_DNA"/>
</dbReference>
<evidence type="ECO:0000256" key="3">
    <source>
        <dbReference type="ARBA" id="ARBA00023034"/>
    </source>
</evidence>
<evidence type="ECO:0000313" key="7">
    <source>
        <dbReference type="EMBL" id="KAK7086227.1"/>
    </source>
</evidence>
<dbReference type="InterPro" id="IPR049176">
    <property type="entry name" value="COG5_N"/>
</dbReference>
<dbReference type="PANTHER" id="PTHR13228:SF3">
    <property type="entry name" value="CONSERVED OLIGOMERIC GOLGI COMPLEX SUBUNIT 5"/>
    <property type="match status" value="1"/>
</dbReference>
<protein>
    <recommendedName>
        <fullName evidence="2">Conserved oligomeric Golgi complex subunit 5</fullName>
    </recommendedName>
</protein>
<dbReference type="InterPro" id="IPR019465">
    <property type="entry name" value="Cog5"/>
</dbReference>
<sequence>MASTVFTELQEDSTYAPFLSDDFDVQNHVSQLVQGVIIAEELNKLTMGISRLEREIECQVGNHYEDLLSQATGVETLEDVLNTMHTRIQTLLAGVERLRIRVVDPYQRLEKHTLVLGRLQATCELLRRVIRCLMLSQRLQQQLSSEPRDITKAAISLSELDHLGRDVDLTGLEVLERDQRLIRQARSDVEKQAVVMMDRGMEAQNQTQVGTALQVFHNLGILVPSVEKVLETLITRLNNSVSLSLDVNALAQMSQDTRKSGPGKAMMPGPGQSVQFRASLWSNLERLMDDIYHVCVQTSHLHKVLAKKRDPVTHVCFLEEVQRHSESDLFTRVWRNITRILTEEFAKAAQESPFIRQALEVDYPKLVRLYGDLWRRLEGISLEMRHMPTDIANSAIDGDLSDQDNSNNADKEIQDFDPEKALRHTLIPLEEAYLSRSLSRLFDPVNLMFAAQDAPPAKDEVDALIKTITSELNISAVDKGLSETVARNVAKTLQLFCVKCEQLLITDGDASQVIGPATPGQALNGAIVNQLLYVRSQVERTASATLAHLPQPVTNTLLQALPAIDALMSSAVQPLFTSITDAIEAIILTMHNEDFSSNNTSGTDSQCSLYMKELQGFITRAASDYLSVYQVSNIIKEKIHSLACRCLELFVRHASLLRPVGEGGKLRLAADFAQMELAISPLCSRASELGRPYRIVRSFRPLLFQTAEHIISSPSIGDVIPYSTILHFLFAKAPQELRSPHQTAGWSVSRYSSWLDEHQDERERLQLVRGALEAYVANVRSRHLTQFAPVYPVMLKLLEKGMTAHGISSGL</sequence>
<name>A0AAN9AG39_HALRR</name>
<dbReference type="PANTHER" id="PTHR13228">
    <property type="entry name" value="CONSERVED OLIGOMERIC GOLGI COMPLEX COMPONENT 5"/>
    <property type="match status" value="1"/>
</dbReference>
<evidence type="ECO:0000256" key="1">
    <source>
        <dbReference type="ARBA" id="ARBA00004395"/>
    </source>
</evidence>
<dbReference type="GO" id="GO:0006891">
    <property type="term" value="P:intra-Golgi vesicle-mediated transport"/>
    <property type="evidence" value="ECO:0007669"/>
    <property type="project" value="InterPro"/>
</dbReference>
<evidence type="ECO:0000256" key="4">
    <source>
        <dbReference type="ARBA" id="ARBA00023136"/>
    </source>
</evidence>
<gene>
    <name evidence="7" type="primary">COG5</name>
    <name evidence="7" type="ORF">SK128_006875</name>
</gene>
<feature type="domain" description="Conserved oligomeric Golgi complex subunit 5 helical" evidence="6">
    <location>
        <begin position="169"/>
        <end position="374"/>
    </location>
</feature>
<keyword evidence="8" id="KW-1185">Reference proteome</keyword>
<keyword evidence="4" id="KW-0472">Membrane</keyword>
<evidence type="ECO:0000256" key="2">
    <source>
        <dbReference type="ARBA" id="ARBA00020974"/>
    </source>
</evidence>
<dbReference type="InterPro" id="IPR048485">
    <property type="entry name" value="COG5_helical"/>
</dbReference>
<reference evidence="7 8" key="1">
    <citation type="submission" date="2023-11" db="EMBL/GenBank/DDBJ databases">
        <title>Halocaridina rubra genome assembly.</title>
        <authorList>
            <person name="Smith C."/>
        </authorList>
    </citation>
    <scope>NUCLEOTIDE SEQUENCE [LARGE SCALE GENOMIC DNA]</scope>
    <source>
        <strain evidence="7">EP-1</strain>
        <tissue evidence="7">Whole</tissue>
    </source>
</reference>
<dbReference type="GO" id="GO:0017119">
    <property type="term" value="C:Golgi transport complex"/>
    <property type="evidence" value="ECO:0007669"/>
    <property type="project" value="InterPro"/>
</dbReference>
<dbReference type="AlphaFoldDB" id="A0AAN9AG39"/>
<evidence type="ECO:0000259" key="6">
    <source>
        <dbReference type="Pfam" id="PF20649"/>
    </source>
</evidence>
<comment type="caution">
    <text evidence="7">The sequence shown here is derived from an EMBL/GenBank/DDBJ whole genome shotgun (WGS) entry which is preliminary data.</text>
</comment>
<evidence type="ECO:0000313" key="8">
    <source>
        <dbReference type="Proteomes" id="UP001381693"/>
    </source>
</evidence>
<feature type="domain" description="Conserved oligomeric Golgi complex subunit 5 N-terminal" evidence="5">
    <location>
        <begin position="17"/>
        <end position="139"/>
    </location>
</feature>
<organism evidence="7 8">
    <name type="scientific">Halocaridina rubra</name>
    <name type="common">Hawaiian red shrimp</name>
    <dbReference type="NCBI Taxonomy" id="373956"/>
    <lineage>
        <taxon>Eukaryota</taxon>
        <taxon>Metazoa</taxon>
        <taxon>Ecdysozoa</taxon>
        <taxon>Arthropoda</taxon>
        <taxon>Crustacea</taxon>
        <taxon>Multicrustacea</taxon>
        <taxon>Malacostraca</taxon>
        <taxon>Eumalacostraca</taxon>
        <taxon>Eucarida</taxon>
        <taxon>Decapoda</taxon>
        <taxon>Pleocyemata</taxon>
        <taxon>Caridea</taxon>
        <taxon>Atyoidea</taxon>
        <taxon>Atyidae</taxon>
        <taxon>Halocaridina</taxon>
    </lineage>
</organism>
<dbReference type="GO" id="GO:0000139">
    <property type="term" value="C:Golgi membrane"/>
    <property type="evidence" value="ECO:0007669"/>
    <property type="project" value="UniProtKB-SubCell"/>
</dbReference>
<dbReference type="Pfam" id="PF20649">
    <property type="entry name" value="COG5_C"/>
    <property type="match status" value="1"/>
</dbReference>
<comment type="subcellular location">
    <subcellularLocation>
        <location evidence="1">Golgi apparatus membrane</location>
        <topology evidence="1">Peripheral membrane protein</topology>
    </subcellularLocation>
</comment>
<dbReference type="Proteomes" id="UP001381693">
    <property type="component" value="Unassembled WGS sequence"/>
</dbReference>
<evidence type="ECO:0000259" key="5">
    <source>
        <dbReference type="Pfam" id="PF10392"/>
    </source>
</evidence>
<keyword evidence="3" id="KW-0333">Golgi apparatus</keyword>
<dbReference type="Pfam" id="PF10392">
    <property type="entry name" value="COG5_N"/>
    <property type="match status" value="1"/>
</dbReference>
<proteinExistence type="predicted"/>
<accession>A0AAN9AG39</accession>